<dbReference type="RefSeq" id="WP_014217165.1">
    <property type="nucleotide sequence ID" value="NZ_LWBO01000084.1"/>
</dbReference>
<gene>
    <name evidence="1" type="ORF">A4D02_17210</name>
</gene>
<comment type="caution">
    <text evidence="1">The sequence shown here is derived from an EMBL/GenBank/DDBJ whole genome shotgun (WGS) entry which is preliminary data.</text>
</comment>
<evidence type="ECO:0008006" key="3">
    <source>
        <dbReference type="Google" id="ProtNLM"/>
    </source>
</evidence>
<dbReference type="Proteomes" id="UP000192277">
    <property type="component" value="Unassembled WGS sequence"/>
</dbReference>
<sequence>MKPLTRYILLFASILSILLPKRTARACGFWVPSNDYRFWLLQPDLTNEADLTPLFFGSRYLYLDETIPIKENYIQQNVQEWLTEIKGKALAKDIDTLLNATDPQIFFDEQKQLAKGNSFVRFLLQPPNSELYRYVTLSKKVEQIAAHPDPWEEDNFPNNNINEVIKETLAFQTKTHSQFIKLRLAYQLMRLYARNGEYDKIPAVYDNRVERVQTNSWVKSAALYEKAIHADGLTQNYLLSKVFDRGDYHQQFCLRFIITGLIDSTLSMTKNKYERTVLSAMKIFSHAGRSLPAIKNIYQAEPGFKELPFLLLREINKVEDWLVTMKLTDFGKPAYYGDEGWDDYKYPDNAAANYKKDKQYANELYTFLLQVIKDGKCKQPALLQLYASHMCLLNKDYTTAAQHLEQVKAAKHLPTNLRTQININAYLLYLEQHGFNNTAETAFMRIVQTPDASLGIYNADKMKNQLVLYTARKMIKNGDRARGLLLLSRTNRALGELENVGYKFLYQKIDEVAQAADYDQMIQVLQSKNKTPFEQFVSQHRFRFVTEEPGIDSDDIYRYEYTWDINKLRDLKASWYLRHHQLLAAHATLRQVPDSFYNQYPYNVALGGDAFYLNIYHPHPAAKEDKRNLNKKQVIEEMERLEQLADNNPQKAGICYYQLANAWYNMSWYGKNWMMVRQWWSSGDKYDYEKHQFDPFFMDYLGCNQAMLYYKKAMTATSDKKLKTLCFYMVQQCEKNRNEEYHLDNTAVYAAARRKGIDAGYYQSLVNECELYSSFIQQYNKRPFTAN</sequence>
<proteinExistence type="predicted"/>
<evidence type="ECO:0000313" key="1">
    <source>
        <dbReference type="EMBL" id="OQP39074.1"/>
    </source>
</evidence>
<accession>A0ABX3NQH6</accession>
<name>A0ABX3NQH6_9BACT</name>
<reference evidence="1 2" key="1">
    <citation type="submission" date="2016-04" db="EMBL/GenBank/DDBJ databases">
        <authorList>
            <person name="Chen L."/>
            <person name="Zhuang W."/>
            <person name="Wang G."/>
        </authorList>
    </citation>
    <scope>NUCLEOTIDE SEQUENCE [LARGE SCALE GENOMIC DNA]</scope>
    <source>
        <strain evidence="2">GR20</strain>
    </source>
</reference>
<organism evidence="1 2">
    <name type="scientific">Niastella koreensis</name>
    <dbReference type="NCBI Taxonomy" id="354356"/>
    <lineage>
        <taxon>Bacteria</taxon>
        <taxon>Pseudomonadati</taxon>
        <taxon>Bacteroidota</taxon>
        <taxon>Chitinophagia</taxon>
        <taxon>Chitinophagales</taxon>
        <taxon>Chitinophagaceae</taxon>
        <taxon>Niastella</taxon>
    </lineage>
</organism>
<keyword evidence="2" id="KW-1185">Reference proteome</keyword>
<evidence type="ECO:0000313" key="2">
    <source>
        <dbReference type="Proteomes" id="UP000192277"/>
    </source>
</evidence>
<dbReference type="EMBL" id="LWBO01000084">
    <property type="protein sequence ID" value="OQP39074.1"/>
    <property type="molecule type" value="Genomic_DNA"/>
</dbReference>
<protein>
    <recommendedName>
        <fullName evidence="3">Tetratricopeptide repeat protein</fullName>
    </recommendedName>
</protein>